<reference evidence="5 6" key="1">
    <citation type="submission" date="2016-04" db="EMBL/GenBank/DDBJ databases">
        <title>Evolutionary innovation and constraint leading to complex multicellularity in the Ascomycota.</title>
        <authorList>
            <person name="Cisse O."/>
            <person name="Nguyen A."/>
            <person name="Hewitt D.A."/>
            <person name="Jedd G."/>
            <person name="Stajich J.E."/>
        </authorList>
    </citation>
    <scope>NUCLEOTIDE SEQUENCE [LARGE SCALE GENOMIC DNA]</scope>
    <source>
        <strain evidence="5 6">DAH-3</strain>
    </source>
</reference>
<evidence type="ECO:0000256" key="2">
    <source>
        <dbReference type="ARBA" id="ARBA00008773"/>
    </source>
</evidence>
<dbReference type="Proteomes" id="UP000186594">
    <property type="component" value="Unassembled WGS sequence"/>
</dbReference>
<organism evidence="5 6">
    <name type="scientific">Neolecta irregularis (strain DAH-3)</name>
    <dbReference type="NCBI Taxonomy" id="1198029"/>
    <lineage>
        <taxon>Eukaryota</taxon>
        <taxon>Fungi</taxon>
        <taxon>Dikarya</taxon>
        <taxon>Ascomycota</taxon>
        <taxon>Taphrinomycotina</taxon>
        <taxon>Neolectales</taxon>
        <taxon>Neolectaceae</taxon>
        <taxon>Neolecta</taxon>
    </lineage>
</organism>
<dbReference type="OMA" id="KRTMITE"/>
<comment type="subcellular location">
    <subcellularLocation>
        <location evidence="1">Cell envelope</location>
    </subcellularLocation>
</comment>
<keyword evidence="3" id="KW-0378">Hydrolase</keyword>
<name>A0A1U7LJQ5_NEOID</name>
<dbReference type="InterPro" id="IPR050732">
    <property type="entry name" value="Beta-glucan_modifiers"/>
</dbReference>
<feature type="signal peptide" evidence="4">
    <location>
        <begin position="1"/>
        <end position="20"/>
    </location>
</feature>
<comment type="caution">
    <text evidence="5">The sequence shown here is derived from an EMBL/GenBank/DDBJ whole genome shotgun (WGS) entry which is preliminary data.</text>
</comment>
<dbReference type="AlphaFoldDB" id="A0A1U7LJQ5"/>
<keyword evidence="6" id="KW-1185">Reference proteome</keyword>
<dbReference type="EMBL" id="LXFE01002711">
    <property type="protein sequence ID" value="OLL22823.1"/>
    <property type="molecule type" value="Genomic_DNA"/>
</dbReference>
<dbReference type="PANTHER" id="PTHR16631">
    <property type="entry name" value="GLUCAN 1,3-BETA-GLUCOSIDASE"/>
    <property type="match status" value="1"/>
</dbReference>
<evidence type="ECO:0000313" key="6">
    <source>
        <dbReference type="Proteomes" id="UP000186594"/>
    </source>
</evidence>
<dbReference type="GO" id="GO:0009986">
    <property type="term" value="C:cell surface"/>
    <property type="evidence" value="ECO:0007669"/>
    <property type="project" value="TreeGrafter"/>
</dbReference>
<accession>A0A1U7LJQ5</accession>
<gene>
    <name evidence="5" type="ORF">NEOLI_000947</name>
</gene>
<dbReference type="PANTHER" id="PTHR16631:SF14">
    <property type="entry name" value="FAMILY 17 GLUCOSIDASE SCW10-RELATED"/>
    <property type="match status" value="1"/>
</dbReference>
<evidence type="ECO:0000256" key="3">
    <source>
        <dbReference type="ARBA" id="ARBA00022801"/>
    </source>
</evidence>
<evidence type="ECO:0000256" key="1">
    <source>
        <dbReference type="ARBA" id="ARBA00004196"/>
    </source>
</evidence>
<dbReference type="GO" id="GO:0042973">
    <property type="term" value="F:glucan endo-1,3-beta-D-glucosidase activity"/>
    <property type="evidence" value="ECO:0007669"/>
    <property type="project" value="TreeGrafter"/>
</dbReference>
<dbReference type="STRING" id="1198029.A0A1U7LJQ5"/>
<dbReference type="InterPro" id="IPR017853">
    <property type="entry name" value="GH"/>
</dbReference>
<sequence length="285" mass="31023">MLSIGLVVSFLVFLAVIGQAQPTNQLRNHQQAKRDYAHSVPSYNPAEPMGIAYSPYQDDGSCKNLDQNAGLSATNIWIVHTAILSIPNNNLRLFLGIFDISDVYGSVQTIIRAVNYDFSKIVTVSVGNELVNNGIKTPTDVINAIGEARNLLRAAGYAGPVVTVDTFVALKAHVELCYASDYVAANIHPFFDGQVYPENSGEWVRNQVNDLAAACNNWNVLVTETGWPTAGNTVGVSVPSIQNQETALRSISRTLNNGFVSFSAFNDLWKAPGPFNCEKSWGLLR</sequence>
<comment type="similarity">
    <text evidence="2">Belongs to the glycosyl hydrolase 17 family.</text>
</comment>
<evidence type="ECO:0000313" key="5">
    <source>
        <dbReference type="EMBL" id="OLL22823.1"/>
    </source>
</evidence>
<feature type="chain" id="PRO_5012414303" evidence="4">
    <location>
        <begin position="21"/>
        <end position="285"/>
    </location>
</feature>
<dbReference type="GO" id="GO:0009277">
    <property type="term" value="C:fungal-type cell wall"/>
    <property type="evidence" value="ECO:0007669"/>
    <property type="project" value="TreeGrafter"/>
</dbReference>
<evidence type="ECO:0000256" key="4">
    <source>
        <dbReference type="SAM" id="SignalP"/>
    </source>
</evidence>
<dbReference type="OrthoDB" id="941679at2759"/>
<proteinExistence type="inferred from homology"/>
<dbReference type="SUPFAM" id="SSF51445">
    <property type="entry name" value="(Trans)glycosidases"/>
    <property type="match status" value="1"/>
</dbReference>
<dbReference type="GO" id="GO:0005576">
    <property type="term" value="C:extracellular region"/>
    <property type="evidence" value="ECO:0007669"/>
    <property type="project" value="TreeGrafter"/>
</dbReference>
<dbReference type="Gene3D" id="3.20.20.80">
    <property type="entry name" value="Glycosidases"/>
    <property type="match status" value="1"/>
</dbReference>
<dbReference type="GO" id="GO:0071555">
    <property type="term" value="P:cell wall organization"/>
    <property type="evidence" value="ECO:0007669"/>
    <property type="project" value="TreeGrafter"/>
</dbReference>
<keyword evidence="4" id="KW-0732">Signal</keyword>
<protein>
    <submittedName>
        <fullName evidence="5">Cell surface mannoprotein MP65</fullName>
    </submittedName>
</protein>